<keyword evidence="3 5" id="KW-0456">Lyase</keyword>
<name>C9YBM0_CURXX</name>
<keyword evidence="2" id="KW-0479">Metal-binding</keyword>
<dbReference type="GO" id="GO:0046872">
    <property type="term" value="F:metal ion binding"/>
    <property type="evidence" value="ECO:0007669"/>
    <property type="project" value="UniProtKB-KW"/>
</dbReference>
<sequence length="153" mass="16654">MLQYPPRGFRSFGLQRLLRELTTHRMLMMKFDIGNDRNGTALEAVEAILEIDELDGIYFGPSDLGLAMGIGSNAWPSPAMRDAISHVLEAAKSRGKYSGVFASSPEMAQSMAAQGFDLVTPGNDAHMLKAGANQRIEAVRGAWTANRSRSINP</sequence>
<reference evidence="5" key="1">
    <citation type="journal article" date="2010" name="Nature">
        <title>The dynamic genome of Hydra.</title>
        <authorList>
            <person name="Chapman J.A."/>
            <person name="Kirkness E.F."/>
            <person name="Simakov O."/>
            <person name="Hampson S.E."/>
            <person name="Mitros T."/>
            <person name="Weinmaier T."/>
            <person name="Rattei T."/>
            <person name="Balasubramanian P.G."/>
            <person name="Borman J."/>
            <person name="Busam D."/>
            <person name="Disbennett K."/>
            <person name="Pfannkoch C."/>
            <person name="Sumin N."/>
            <person name="Sutton G."/>
            <person name="Viswanathan L."/>
            <person name="Walenz B."/>
            <person name="Goodstein D.M."/>
            <person name="Hellsten U."/>
            <person name="Kawashima T."/>
            <person name="Prochnik S.E."/>
            <person name="Putnam N.H."/>
            <person name="Shu S."/>
            <person name="Blumberg B."/>
            <person name="Dana C.E."/>
            <person name="Gee L."/>
            <person name="Kibler D.F."/>
            <person name="Law L."/>
            <person name="Lindgens D."/>
            <person name="Martinez D.E."/>
            <person name="Peng J."/>
            <person name="Wigge P.A."/>
            <person name="Bertulat B."/>
            <person name="Guder C."/>
            <person name="Nakamura Y."/>
            <person name="Ozbek S."/>
            <person name="Watanabe H."/>
            <person name="Khalturin K."/>
            <person name="Hemmrich G."/>
            <person name="Franke A."/>
            <person name="Augustin R."/>
            <person name="Fraune S."/>
            <person name="Hayakawa E."/>
            <person name="Hayakawa S."/>
            <person name="Hirose M."/>
            <person name="Hwang J."/>
            <person name="Ikeo K."/>
            <person name="Nishimiya-Fujisawa C."/>
            <person name="Ogura A."/>
            <person name="Takahashi T."/>
            <person name="Steinmetz P.R."/>
            <person name="Zhang X."/>
            <person name="Aufschnaiter R."/>
            <person name="Eder M.K."/>
            <person name="Gorny A.K."/>
            <person name="Salvenmoser W."/>
            <person name="Heimberg A.M."/>
            <person name="Wheeler B.M."/>
            <person name="Peterson K.J."/>
            <person name="Boettger A."/>
            <person name="Tischler P."/>
            <person name="Wolf A."/>
            <person name="Gojobori T."/>
            <person name="Remington K.A."/>
            <person name="Strausberg R.L."/>
            <person name="Venter J."/>
            <person name="Technau U."/>
            <person name="Hobmayer B."/>
            <person name="Bosch T.C."/>
            <person name="Holstein T.W."/>
            <person name="Fujisawa T."/>
            <person name="Bode H.R."/>
            <person name="David C.N."/>
            <person name="Rokhsar D.S."/>
            <person name="Steele R.E."/>
        </authorList>
    </citation>
    <scope>NUCLEOTIDE SEQUENCE</scope>
</reference>
<dbReference type="InterPro" id="IPR050251">
    <property type="entry name" value="HpcH-HpaI_aldolase"/>
</dbReference>
<proteinExistence type="inferred from homology"/>
<dbReference type="SUPFAM" id="SSF51621">
    <property type="entry name" value="Phosphoenolpyruvate/pyruvate domain"/>
    <property type="match status" value="1"/>
</dbReference>
<evidence type="ECO:0000256" key="1">
    <source>
        <dbReference type="ARBA" id="ARBA00005568"/>
    </source>
</evidence>
<evidence type="ECO:0000313" key="5">
    <source>
        <dbReference type="EMBL" id="CBA30049.1"/>
    </source>
</evidence>
<organism evidence="5">
    <name type="scientific">Curvibacter symbiont subsp. Hydra magnipapillata</name>
    <dbReference type="NCBI Taxonomy" id="667019"/>
    <lineage>
        <taxon>Bacteria</taxon>
        <taxon>Pseudomonadati</taxon>
        <taxon>Pseudomonadota</taxon>
        <taxon>Betaproteobacteria</taxon>
        <taxon>Burkholderiales</taxon>
        <taxon>Comamonadaceae</taxon>
        <taxon>Curvibacter</taxon>
    </lineage>
</organism>
<dbReference type="Pfam" id="PF03328">
    <property type="entry name" value="HpcH_HpaI"/>
    <property type="match status" value="1"/>
</dbReference>
<dbReference type="InterPro" id="IPR005000">
    <property type="entry name" value="Aldolase/citrate-lyase_domain"/>
</dbReference>
<dbReference type="PANTHER" id="PTHR30502">
    <property type="entry name" value="2-KETO-3-DEOXY-L-RHAMNONATE ALDOLASE"/>
    <property type="match status" value="1"/>
</dbReference>
<evidence type="ECO:0000256" key="3">
    <source>
        <dbReference type="ARBA" id="ARBA00023239"/>
    </source>
</evidence>
<dbReference type="Gene3D" id="3.20.20.60">
    <property type="entry name" value="Phosphoenolpyruvate-binding domains"/>
    <property type="match status" value="1"/>
</dbReference>
<dbReference type="GO" id="GO:0016832">
    <property type="term" value="F:aldehyde-lyase activity"/>
    <property type="evidence" value="ECO:0007669"/>
    <property type="project" value="TreeGrafter"/>
</dbReference>
<protein>
    <recommendedName>
        <fullName evidence="4">HpcH/HpaI aldolase/citrate lyase domain-containing protein</fullName>
    </recommendedName>
</protein>
<dbReference type="PANTHER" id="PTHR30502:SF0">
    <property type="entry name" value="PHOSPHOENOLPYRUVATE CARBOXYLASE FAMILY PROTEIN"/>
    <property type="match status" value="1"/>
</dbReference>
<evidence type="ECO:0000259" key="4">
    <source>
        <dbReference type="Pfam" id="PF03328"/>
    </source>
</evidence>
<dbReference type="InterPro" id="IPR040442">
    <property type="entry name" value="Pyrv_kinase-like_dom_sf"/>
</dbReference>
<dbReference type="EMBL" id="FN543104">
    <property type="protein sequence ID" value="CBA30049.1"/>
    <property type="molecule type" value="Genomic_DNA"/>
</dbReference>
<gene>
    <name evidence="5" type="ORF">Csp_A15210</name>
</gene>
<accession>C9YBM0</accession>
<evidence type="ECO:0000256" key="2">
    <source>
        <dbReference type="ARBA" id="ARBA00022723"/>
    </source>
</evidence>
<dbReference type="InterPro" id="IPR015813">
    <property type="entry name" value="Pyrv/PenolPyrv_kinase-like_dom"/>
</dbReference>
<comment type="similarity">
    <text evidence="1">Belongs to the HpcH/HpaI aldolase family.</text>
</comment>
<feature type="domain" description="HpcH/HpaI aldolase/citrate lyase" evidence="4">
    <location>
        <begin position="39"/>
        <end position="127"/>
    </location>
</feature>
<dbReference type="AlphaFoldDB" id="C9YBM0"/>
<dbReference type="GO" id="GO:0005737">
    <property type="term" value="C:cytoplasm"/>
    <property type="evidence" value="ECO:0007669"/>
    <property type="project" value="TreeGrafter"/>
</dbReference>